<evidence type="ECO:0000313" key="2">
    <source>
        <dbReference type="EMBL" id="MDC0711250.1"/>
    </source>
</evidence>
<feature type="region of interest" description="Disordered" evidence="1">
    <location>
        <begin position="1"/>
        <end position="20"/>
    </location>
</feature>
<name>A0ABT5DC50_9BACT</name>
<dbReference type="EMBL" id="JAQNDM010000002">
    <property type="protein sequence ID" value="MDC0711250.1"/>
    <property type="molecule type" value="Genomic_DNA"/>
</dbReference>
<organism evidence="2 3">
    <name type="scientific">Stigmatella ashevillensis</name>
    <dbReference type="NCBI Taxonomy" id="2995309"/>
    <lineage>
        <taxon>Bacteria</taxon>
        <taxon>Pseudomonadati</taxon>
        <taxon>Myxococcota</taxon>
        <taxon>Myxococcia</taxon>
        <taxon>Myxococcales</taxon>
        <taxon>Cystobacterineae</taxon>
        <taxon>Archangiaceae</taxon>
        <taxon>Stigmatella</taxon>
    </lineage>
</organism>
<protein>
    <submittedName>
        <fullName evidence="2">Uncharacterized protein</fullName>
    </submittedName>
</protein>
<dbReference type="Proteomes" id="UP001221838">
    <property type="component" value="Unassembled WGS sequence"/>
</dbReference>
<sequence length="113" mass="12625">MTTLCATPKPSDAYPRGPLSEISVGPGGTLQVKCADDVTYERVTSLLAERLFVQGRGFPKLKRGPDGRLTRDPSTKKFQIEDHVNLARPPREVLEAIRDNLEATEQFELSWKD</sequence>
<proteinExistence type="predicted"/>
<evidence type="ECO:0000313" key="3">
    <source>
        <dbReference type="Proteomes" id="UP001221838"/>
    </source>
</evidence>
<evidence type="ECO:0000256" key="1">
    <source>
        <dbReference type="SAM" id="MobiDB-lite"/>
    </source>
</evidence>
<comment type="caution">
    <text evidence="2">The sequence shown here is derived from an EMBL/GenBank/DDBJ whole genome shotgun (WGS) entry which is preliminary data.</text>
</comment>
<keyword evidence="3" id="KW-1185">Reference proteome</keyword>
<reference evidence="2 3" key="1">
    <citation type="submission" date="2022-11" db="EMBL/GenBank/DDBJ databases">
        <title>Minimal conservation of predation-associated metabolite biosynthetic gene clusters underscores biosynthetic potential of Myxococcota including descriptions for ten novel species: Archangium lansinium sp. nov., Myxococcus landrumus sp. nov., Nannocystis bai.</title>
        <authorList>
            <person name="Ahearne A."/>
            <person name="Stevens C."/>
            <person name="Dowd S."/>
        </authorList>
    </citation>
    <scope>NUCLEOTIDE SEQUENCE [LARGE SCALE GENOMIC DNA]</scope>
    <source>
        <strain evidence="2 3">NCWAL01</strain>
    </source>
</reference>
<accession>A0ABT5DC50</accession>
<dbReference type="RefSeq" id="WP_272141208.1">
    <property type="nucleotide sequence ID" value="NZ_JAQNDM010000002.1"/>
</dbReference>
<gene>
    <name evidence="2" type="ORF">POL68_22460</name>
</gene>